<feature type="domain" description="ABC toxin N-terminal" evidence="4">
    <location>
        <begin position="1054"/>
        <end position="1183"/>
    </location>
</feature>
<keyword evidence="1" id="KW-0843">Virulence</keyword>
<dbReference type="Pfam" id="PF03538">
    <property type="entry name" value="VRP1"/>
    <property type="match status" value="1"/>
</dbReference>
<evidence type="ECO:0000256" key="1">
    <source>
        <dbReference type="ARBA" id="ARBA00023026"/>
    </source>
</evidence>
<evidence type="ECO:0000259" key="4">
    <source>
        <dbReference type="Pfam" id="PF20220"/>
    </source>
</evidence>
<dbReference type="Proteomes" id="UP001343600">
    <property type="component" value="Unassembled WGS sequence"/>
</dbReference>
<evidence type="ECO:0000313" key="5">
    <source>
        <dbReference type="EMBL" id="MEE4039383.1"/>
    </source>
</evidence>
<dbReference type="Pfam" id="PF20220">
    <property type="entry name" value="ABC_toxin_N"/>
    <property type="match status" value="1"/>
</dbReference>
<protein>
    <submittedName>
        <fullName evidence="5">Neuraminidase-like domain-containing protein</fullName>
    </submittedName>
</protein>
<dbReference type="Pfam" id="PF18276">
    <property type="entry name" value="TcA_TcB_BD"/>
    <property type="match status" value="1"/>
</dbReference>
<evidence type="ECO:0000259" key="3">
    <source>
        <dbReference type="Pfam" id="PF18413"/>
    </source>
</evidence>
<dbReference type="Pfam" id="PF18413">
    <property type="entry name" value="Neuraminidase"/>
    <property type="match status" value="1"/>
</dbReference>
<proteinExistence type="predicted"/>
<evidence type="ECO:0000259" key="2">
    <source>
        <dbReference type="Pfam" id="PF18276"/>
    </source>
</evidence>
<comment type="caution">
    <text evidence="5">The sequence shown here is derived from an EMBL/GenBank/DDBJ whole genome shotgun (WGS) entry which is preliminary data.</text>
</comment>
<name>A0ABU7N361_PSEVI</name>
<feature type="domain" description="Tc toxin complex TcA C-terminal TcB-binding" evidence="2">
    <location>
        <begin position="2117"/>
        <end position="2428"/>
    </location>
</feature>
<evidence type="ECO:0000313" key="6">
    <source>
        <dbReference type="Proteomes" id="UP001343600"/>
    </source>
</evidence>
<gene>
    <name evidence="5" type="ORF">V2I87_04660</name>
</gene>
<organism evidence="5 6">
    <name type="scientific">Pseudomonas viridiflava</name>
    <name type="common">Phytomonas viridiflava</name>
    <dbReference type="NCBI Taxonomy" id="33069"/>
    <lineage>
        <taxon>Bacteria</taxon>
        <taxon>Pseudomonadati</taxon>
        <taxon>Pseudomonadota</taxon>
        <taxon>Gammaproteobacteria</taxon>
        <taxon>Pseudomonadales</taxon>
        <taxon>Pseudomonadaceae</taxon>
        <taxon>Pseudomonas</taxon>
    </lineage>
</organism>
<keyword evidence="6" id="KW-1185">Reference proteome</keyword>
<feature type="domain" description="Neuraminidase-like" evidence="3">
    <location>
        <begin position="1213"/>
        <end position="1376"/>
    </location>
</feature>
<accession>A0ABU7N361</accession>
<reference evidence="5 6" key="1">
    <citation type="submission" date="2024-01" db="EMBL/GenBank/DDBJ databases">
        <title>Characterization of Pseudomonas viridiflava in Georgia, USA.</title>
        <authorList>
            <person name="Zhao M."/>
            <person name="Dutta B."/>
        </authorList>
    </citation>
    <scope>NUCLEOTIDE SEQUENCE [LARGE SCALE GENOMIC DNA]</scope>
    <source>
        <strain evidence="5 6">21GA0539</strain>
    </source>
</reference>
<dbReference type="InterPro" id="IPR040840">
    <property type="entry name" value="TcA_TcB_BD"/>
</dbReference>
<dbReference type="EMBL" id="JAZEIP010000004">
    <property type="protein sequence ID" value="MEE4039383.1"/>
    <property type="molecule type" value="Genomic_DNA"/>
</dbReference>
<dbReference type="InterPro" id="IPR018003">
    <property type="entry name" value="Insecticidal_toxin/plasmid_vir"/>
</dbReference>
<dbReference type="RefSeq" id="WP_330512633.1">
    <property type="nucleotide sequence ID" value="NZ_JAZEIH010000004.1"/>
</dbReference>
<dbReference type="InterPro" id="IPR046839">
    <property type="entry name" value="ABC_toxin_N"/>
</dbReference>
<dbReference type="InterPro" id="IPR041079">
    <property type="entry name" value="Neuraminidase-like"/>
</dbReference>
<sequence length="2444" mass="271906">MALPKNPAPPEAHPDYASLFPQNITLTTSSNALNANDGPLAYLSDLYQHALAMEVMGDDKAIPLRVRRPDLQQLELDNKSTHTPMRALTRVNEILEQHARDCAGSLPLPEAIAKANAHSALPFHRPFEQIKAVLEEKGVHPLDLLQKTSYYYPNFCYQNFRSTSLRSAMLSASGIDPETTTLLLDQQATSKSDFFSITYGTKGDFTAALKALEDVTYMCQRTGLSDLQLCEALAVKPVGAAAEASFETTVRRSMRIQGGDGTPAASHLFGASFINNATEPAIALKKTPDHLSTQLVHINADRLCRMYKIIRLQHELKLPYAEVDLLIMSALRAEGQASDFHFTRNTLRVIGVFRYLHASFNVTTEQFAALLGDLPVYTTGEPLPFLDRVLSGNLSDSGCEAGARLVLDNGEFDPDSEAGGLTLAQIGQALSINEQTGRTLVSLIGRLAGKPGKTLKLFSALYRFVHLPRVLRLSDAEGQALTEIMLTTDQSLMKQLAETPVLSETGEEPDILDVIMAMVNVTQWSRQHKVSLQRLAMLIRPTPDTTVGPAPVPADWSNLITETNDRLERLLLTEQALIDAASARQVTLLDKSGTWKQALGPLVSPEGWIITVIPEKGQTRESAINARVSQCLAGKLANEGTLDADTFLTLGETLTGLINGALVAQEDVCKVIARTLSGITVHSTGFDLSEQHILLLLRWLHSDTATLLSEMKQSAQGTFGRKAFMLWSELRRHAALICAFEVSPAALELLLESPECMDVDRGSATLELCYQLSGYHTWMNRAQELGYQESDVIACLNALNGSADGLADSEAADRLGRLIGWGVEETLAAMNTLYELPEELIASASGPVFPAAPDMSNKTFTDFIAHLSAQAKAHYDTKPGIWYVIWLYYHITDITLYPESGRKALTQEFRTFIKDNPGPLIVTHDQFDEVAGQLKAEARQPDANPVISFTDGKRIGNPLIGVGPVKTERISPAPETGVIEGTQLHTSQRIFSVSDIDQVLRLQSLCLKTNVSCQSLIKLGNLTQQSAFSTFHSVATQLLSSCTEIQQKNIGARLDEHWRDALASYLLVQLPSRSDSRFSSRSDVDDLSDYLLTDTQVSNEVITTRVAHAIASLQHYLNRFFAHLENGYQAAAPGVIKNAHDAWRRYRSQYNHWRIWQQQNNHPENLIHPGLRPGKSKAFIELENELNQGKLTDDMVQLAVANYIGKFEHVSNLQVVSGYLDGIDLAQDTYHFIGRTNVEPLEYYWRSLDISQRDDKGQLSPLAWSEWERIGLPISGQIVQTTTEDGQKLDVIRPIIIAGRPYVIWVERAKTYIPGDDGQDQKPTRFKKITVYYCYKQADGLWSPANELMCLDGTQPENQETAASTTQPATQEDKSVPVTNNFLKDENYKPGLIAVVDKSSEREKDPWFIIILYDTSTKKHLGTINKDYFIRARDLLLIDDKIPTNKNHTLSDTTSDIFQGFHSKYNETRRVQHTYSGKALIIGSVKPDHSDLPKLENPYTASDYENNPFVLAPCRYQLSPIAPTSKNIHIKATYIKQIIDEEEEASRTKANFFSTYLYLSMKKPNEEDFTTLKLEFATIDGTATVEAEFHCDVLGEYRFTLSEDEDPAPRNVYVTTINSDANHSTWDCKITRNSDQALYLNLTGAKELPFNTIRLNTLFGKQLVSRVTQSVDRVLDWETQTLNEPAIDAGATTQVDFHGANGRYLRELFLHLPFLVACRLSEEKQFQQALRWCTDHLFDPYRTGPGEHGEPALWSTRPLAEPDSGTGQLAGTVEPAVRAFTSSRHYRRAVFLFLVEHWQREGDHHYRLLSRDSLTQAWLCYQQALKLIGALPTSNGGETWTTRQLAQTRSTDFLRPLNPRLVELRKTLEQRLFNLRHALTIDGKIIPFMPFYASDEAFQYASGAPGGLRTTFGNGTGPVPAHRFKALLPSVQQAVARLIDMGRQLLHLIETEADVMLDVQLQEQQIRLADFTVKLQTEALNAALAARKTLLVSKKSAELRKTFFGSQIKEGRTALEVTSQKLKALSSALETAISAPETVKGVLDSLPTIFGAANGGYEPSAGVSACIAVAHAVTRATAYTSEMLATEAEYERRSRLWDLQVGIAEHELETIAAEVAEQDILIRAAQICVEESKAQRTALQETYVSLTTGFATVPTYNWMVARTSTLYAPAYDAVLSLCLALENAWRFETGDYDRPRFIRTSAWNDNYRGMLAGESLQLDVQEMEAAYLQSHERRMSINKTVSIRDLLGNNDDQWLKTLKSLNSTPLSFSLQSKDFDSNYPGHYLRQITHVSVSFKLKSDNPNSLQNLSAVLTQSGSTTLIKPDIEAAKLLYGAREAHPYLKTNLRALQQIALSSTRSDDGRGVGKEGWLCQLLFGDGRYLPFEGTGAISNWTLAFPDESVVKQFYGEDSEKKEKALLEDIQLHLVYTAADGGSEFAASIKPLMK</sequence>